<dbReference type="SUPFAM" id="SSF63825">
    <property type="entry name" value="YWTD domain"/>
    <property type="match status" value="1"/>
</dbReference>
<dbReference type="RefSeq" id="WP_170036311.1">
    <property type="nucleotide sequence ID" value="NZ_JABDTL010000002.1"/>
</dbReference>
<comment type="caution">
    <text evidence="3">The sequence shown here is derived from an EMBL/GenBank/DDBJ whole genome shotgun (WGS) entry which is preliminary data.</text>
</comment>
<organism evidence="3 4">
    <name type="scientific">Longimicrobium terrae</name>
    <dbReference type="NCBI Taxonomy" id="1639882"/>
    <lineage>
        <taxon>Bacteria</taxon>
        <taxon>Pseudomonadati</taxon>
        <taxon>Gemmatimonadota</taxon>
        <taxon>Longimicrobiia</taxon>
        <taxon>Longimicrobiales</taxon>
        <taxon>Longimicrobiaceae</taxon>
        <taxon>Longimicrobium</taxon>
    </lineage>
</organism>
<evidence type="ECO:0000313" key="3">
    <source>
        <dbReference type="EMBL" id="MBB6069646.1"/>
    </source>
</evidence>
<dbReference type="EMBL" id="JACHIA010000003">
    <property type="protein sequence ID" value="MBB6069646.1"/>
    <property type="molecule type" value="Genomic_DNA"/>
</dbReference>
<dbReference type="Gene3D" id="2.120.10.30">
    <property type="entry name" value="TolB, C-terminal domain"/>
    <property type="match status" value="1"/>
</dbReference>
<dbReference type="InterPro" id="IPR013658">
    <property type="entry name" value="SGL"/>
</dbReference>
<evidence type="ECO:0000259" key="2">
    <source>
        <dbReference type="Pfam" id="PF08450"/>
    </source>
</evidence>
<protein>
    <recommendedName>
        <fullName evidence="2">SMP-30/Gluconolactonase/LRE-like region domain-containing protein</fullName>
    </recommendedName>
</protein>
<name>A0A841GX96_9BACT</name>
<reference evidence="3 4" key="1">
    <citation type="submission" date="2020-08" db="EMBL/GenBank/DDBJ databases">
        <title>Genomic Encyclopedia of Type Strains, Phase IV (KMG-IV): sequencing the most valuable type-strain genomes for metagenomic binning, comparative biology and taxonomic classification.</title>
        <authorList>
            <person name="Goeker M."/>
        </authorList>
    </citation>
    <scope>NUCLEOTIDE SEQUENCE [LARGE SCALE GENOMIC DNA]</scope>
    <source>
        <strain evidence="3 4">DSM 29007</strain>
    </source>
</reference>
<sequence>MIRMVLSALRFAGAALLLSVLPLAAQTDSATAAVAADSADAAADSSWREHVAAGDQARDAGDWGTWRYHLVRVREQIGYHPLVVLALARADTRLGRTEDALGWLRAYAAAGLTHDLAGDTTLAALRDTPGWSAVVERLAANARPVSAAQTAFIVPDSQFLPESVVFDARSSRFFLSSLRHGSILSWTADGGFREFAAGGGERTWSTLALAVDTLTRTLWATTAALPLYERYQAADSGKSAVLAYDLETGALRRRYDAPEEGRHTLGDMTVGPDGTVYVSDADGGTVYRITRGGEELEAWVGDEFASPQGLVAAADGRRVYVADYLRGIAVVDTSGEELAWLQTPDSITVAGIDGLVRAGNRLIAVQNGITPKRVVEFTLNTAGTAITGWRALEAGSPLLTEPTHAVVIGGEVFFIPDSGWDRLDEAGNVKPGMTLEPAHVLRVALPGR</sequence>
<dbReference type="InterPro" id="IPR011042">
    <property type="entry name" value="6-blade_b-propeller_TolB-like"/>
</dbReference>
<keyword evidence="1" id="KW-0732">Signal</keyword>
<feature type="signal peptide" evidence="1">
    <location>
        <begin position="1"/>
        <end position="24"/>
    </location>
</feature>
<feature type="chain" id="PRO_5032759865" description="SMP-30/Gluconolactonase/LRE-like region domain-containing protein" evidence="1">
    <location>
        <begin position="25"/>
        <end position="448"/>
    </location>
</feature>
<dbReference type="AlphaFoldDB" id="A0A841GX96"/>
<accession>A0A841GX96</accession>
<proteinExistence type="predicted"/>
<dbReference type="Proteomes" id="UP000582837">
    <property type="component" value="Unassembled WGS sequence"/>
</dbReference>
<keyword evidence="4" id="KW-1185">Reference proteome</keyword>
<gene>
    <name evidence="3" type="ORF">HNQ61_001263</name>
</gene>
<evidence type="ECO:0000256" key="1">
    <source>
        <dbReference type="SAM" id="SignalP"/>
    </source>
</evidence>
<dbReference type="Pfam" id="PF08450">
    <property type="entry name" value="SGL"/>
    <property type="match status" value="1"/>
</dbReference>
<feature type="domain" description="SMP-30/Gluconolactonase/LRE-like region" evidence="2">
    <location>
        <begin position="160"/>
        <end position="327"/>
    </location>
</feature>
<evidence type="ECO:0000313" key="4">
    <source>
        <dbReference type="Proteomes" id="UP000582837"/>
    </source>
</evidence>